<protein>
    <submittedName>
        <fullName evidence="1">DUF5696 domain-containing protein</fullName>
    </submittedName>
</protein>
<gene>
    <name evidence="1" type="ORF">ACFPQ4_21725</name>
</gene>
<reference evidence="2" key="1">
    <citation type="journal article" date="2019" name="Int. J. Syst. Evol. Microbiol.">
        <title>The Global Catalogue of Microorganisms (GCM) 10K type strain sequencing project: providing services to taxonomists for standard genome sequencing and annotation.</title>
        <authorList>
            <consortium name="The Broad Institute Genomics Platform"/>
            <consortium name="The Broad Institute Genome Sequencing Center for Infectious Disease"/>
            <person name="Wu L."/>
            <person name="Ma J."/>
        </authorList>
    </citation>
    <scope>NUCLEOTIDE SEQUENCE [LARGE SCALE GENOMIC DNA]</scope>
    <source>
        <strain evidence="2">CGMCC 1.18578</strain>
    </source>
</reference>
<dbReference type="Pfam" id="PF18952">
    <property type="entry name" value="DUF5696"/>
    <property type="match status" value="1"/>
</dbReference>
<dbReference type="Proteomes" id="UP001596108">
    <property type="component" value="Unassembled WGS sequence"/>
</dbReference>
<evidence type="ECO:0000313" key="2">
    <source>
        <dbReference type="Proteomes" id="UP001596108"/>
    </source>
</evidence>
<proteinExistence type="predicted"/>
<organism evidence="1 2">
    <name type="scientific">Cohnella yongneupensis</name>
    <dbReference type="NCBI Taxonomy" id="425006"/>
    <lineage>
        <taxon>Bacteria</taxon>
        <taxon>Bacillati</taxon>
        <taxon>Bacillota</taxon>
        <taxon>Bacilli</taxon>
        <taxon>Bacillales</taxon>
        <taxon>Paenibacillaceae</taxon>
        <taxon>Cohnella</taxon>
    </lineage>
</organism>
<keyword evidence="2" id="KW-1185">Reference proteome</keyword>
<name>A0ABW0R728_9BACL</name>
<dbReference type="RefSeq" id="WP_378114018.1">
    <property type="nucleotide sequence ID" value="NZ_JBHSNC010000057.1"/>
</dbReference>
<dbReference type="InterPro" id="IPR043751">
    <property type="entry name" value="DUF5696"/>
</dbReference>
<accession>A0ABW0R728</accession>
<dbReference type="EMBL" id="JBHSNC010000057">
    <property type="protein sequence ID" value="MFC5532045.1"/>
    <property type="molecule type" value="Genomic_DNA"/>
</dbReference>
<comment type="caution">
    <text evidence="1">The sequence shown here is derived from an EMBL/GenBank/DDBJ whole genome shotgun (WGS) entry which is preliminary data.</text>
</comment>
<evidence type="ECO:0000313" key="1">
    <source>
        <dbReference type="EMBL" id="MFC5532045.1"/>
    </source>
</evidence>
<sequence>MNKRIVKPAALLLLIVLIGGYAYFTYKHQKGSDPDSTPAVVAEANGKTGGEAANVAFDSAAWEQNFPSDADFQEVARTDALTLKADPKTGHFIVADNRNGIVWRSYPDPKDWDKETIQGVWRNHLRSPLMYETVDLNKKNLPPTELSNLIQDKGAITGWQKIEAGFRLTFVVPSKGLSIPVEVRIRNDYVETKIVDSALKESKVSLVNLRIYPFFGAEQSTGQDGYLFVPDGSGALIRFNPDRIKDNSVYYSRVYGTDYTFSHNNKATFHQQVTLPVFGLKSADSGFVAVVQEGAEYASLFASPSGSYSQYNWITAEMNYRLKYRQITLKGQTPEEDKGFDTYNADRFGSDRTVRYYLLDKGKSDYSGMAERFRRYLMEDQGLVPLKKKSDSVPMYIGIMGGDTEHGFLGDRYVPGTKVSDAMQMVQKLYGLGIDNMSVTYLGWKQGGISSLGGQFPVDDRLGGNKAMRQFIQYAGTLGVPVYLEGQYLYNNSGDDGFKSSKDGLRDLGQSVVDDLVSPLFMKSTINDDLPLYKELGAAGVYYSDGMGYFLNSDYNVNHPVSRMESRQIQEELLKQTKSTVGGVQLYGASLYALGSVDHIMGLADDYSYDLFVDEQVPFAEMSLHGLVTYSFGFSNQWEQFKQSFLRSIEYGAVPSYLFSAASGEELKYTKTLSDYYSPSVSDWEQSAVADYQRYNDALGDVQDQFISSHRKLSENVYETTFAGGKKVIVNYNAEPYSDGAVQVAGEDFVVINGGARP</sequence>